<dbReference type="RefSeq" id="XP_005534775.1">
    <property type="nucleotide sequence ID" value="XM_005534718.1"/>
</dbReference>
<gene>
    <name evidence="2" type="ORF">CYME_CMJ018C</name>
</gene>
<name>M1VH64_CYAM1</name>
<dbReference type="GeneID" id="16994128"/>
<feature type="region of interest" description="Disordered" evidence="1">
    <location>
        <begin position="1161"/>
        <end position="1189"/>
    </location>
</feature>
<reference evidence="2 3" key="2">
    <citation type="journal article" date="2007" name="BMC Biol.">
        <title>A 100%-complete sequence reveals unusually simple genomic features in the hot-spring red alga Cyanidioschyzon merolae.</title>
        <authorList>
            <person name="Nozaki H."/>
            <person name="Takano H."/>
            <person name="Misumi O."/>
            <person name="Terasawa K."/>
            <person name="Matsuzaki M."/>
            <person name="Maruyama S."/>
            <person name="Nishida K."/>
            <person name="Yagisawa F."/>
            <person name="Yoshida Y."/>
            <person name="Fujiwara T."/>
            <person name="Takio S."/>
            <person name="Tamura K."/>
            <person name="Chung S.J."/>
            <person name="Nakamura S."/>
            <person name="Kuroiwa H."/>
            <person name="Tanaka K."/>
            <person name="Sato N."/>
            <person name="Kuroiwa T."/>
        </authorList>
    </citation>
    <scope>NUCLEOTIDE SEQUENCE [LARGE SCALE GENOMIC DNA]</scope>
    <source>
        <strain evidence="2 3">10D</strain>
    </source>
</reference>
<dbReference type="OrthoDB" id="10544144at2759"/>
<organism evidence="2 3">
    <name type="scientific">Cyanidioschyzon merolae (strain NIES-3377 / 10D)</name>
    <name type="common">Unicellular red alga</name>
    <dbReference type="NCBI Taxonomy" id="280699"/>
    <lineage>
        <taxon>Eukaryota</taxon>
        <taxon>Rhodophyta</taxon>
        <taxon>Bangiophyceae</taxon>
        <taxon>Cyanidiales</taxon>
        <taxon>Cyanidiaceae</taxon>
        <taxon>Cyanidioschyzon</taxon>
    </lineage>
</organism>
<sequence>MRRRATEAAPEDALLPREAAEALSCTTSEIVRGLRVLVQVQAANSRDAGATATGAGSNESLPALGTAPPGSWDASGVPVEHASPCLLITQAGSQDVDLGALSSLVQDLLAFLGEWDEFLNPSYGGEVDTDGAPPVPTLDWYVDADGVVAEAGLAPLAARRGLLRTGVLGVALESFAYLPPPTRSFPDMDMTSSAAAACHARLEALMHLLRSFMKLIVAVILPPPASLIRQIANVLQQTPQQRPSRASETDFADASIPNSSPLVVAALAFREALDEIHAAVLQLGALLVRHRTHQRSAGEDAPFSALDWIADMFVSAVRALPATWSDVELCLLLFSAFIREPACLDRPTPWSKKHIPAAFDREARLATHREAQSIAQELLLQLMCPEELDLFRLIHAVVMQAPHLESATATTTCSMTDSVMNAAVEIYHAAWVRFFPVEHFAEHVFTECGTPVDHARKAFLDGWQPLQARLDRERDQRANRHGLMRTARWAAQRPSTWIVVPKCSPSDGIRGTGTSRKRVALDPDDLWSELQQDAPCFQQALRRCGRAGDWHGERARRSDLGTLQPENASVFYNPSKRVGTLPPSWTRLAALSATETEPGLGPLVRHAGTTVDSSPQAAAAWALWVRQAGLALYELGQYGLRQLVRAVRNPSAAPWSELPAFLELASAIMQFHFWEQAAQVAEPTWCARSRAVLLLLEAHGYGRVPDDLSAWPSLCLSEMVHDSDIADKLHHELTQRFYRDQRPTLPEASTGERFTQHAPPNSKWKQALMDALLGDVPLQAALQILCACIRVHSGGCRRRSAAAEEHQDAWEQDSFGTESEPPVLAVAYLVPPETIMRFVFLQWRALLAEVDGLRRLAAFCCANRTAVCTVARAIPRLDGRRCSRLYLDRAFSLLWLFAFVGKCVLPRPHHDLDACTPAENHEFARCIYGLPRLGHCLLLPLYEVLVQTWPAPLYQTSGWLRALDLLAQCWTAAAAFGDAEPATAAVSSHMFSWHALLVCSAAFERRADHQRSQSGLRLSACRDAASALDDMVQLSRTLASAWRKRLAERPLLLIEALIGRCKGRPAAVSEARESLAMHRAPPRSSASPDRHLTVPSTAGQSLGQPPTGTVADERTQPTSWFASSPSSSSSSSSPLMLTTPPAPKDARGVDALAAPTARAPANGLAARMRDRRGMRPSRPVLLSDATESTVDACTTQIRSSEFAPCADSA</sequence>
<feature type="compositionally biased region" description="Low complexity" evidence="1">
    <location>
        <begin position="1123"/>
        <end position="1134"/>
    </location>
</feature>
<evidence type="ECO:0000256" key="1">
    <source>
        <dbReference type="SAM" id="MobiDB-lite"/>
    </source>
</evidence>
<dbReference type="Proteomes" id="UP000007014">
    <property type="component" value="Chromosome 10"/>
</dbReference>
<feature type="compositionally biased region" description="Polar residues" evidence="1">
    <location>
        <begin position="1094"/>
        <end position="1107"/>
    </location>
</feature>
<dbReference type="EMBL" id="AP006492">
    <property type="protein sequence ID" value="BAM80168.1"/>
    <property type="molecule type" value="Genomic_DNA"/>
</dbReference>
<keyword evidence="3" id="KW-1185">Reference proteome</keyword>
<feature type="region of interest" description="Disordered" evidence="1">
    <location>
        <begin position="1070"/>
        <end position="1147"/>
    </location>
</feature>
<dbReference type="KEGG" id="cme:CYME_CMJ018C"/>
<evidence type="ECO:0000313" key="2">
    <source>
        <dbReference type="EMBL" id="BAM80168.1"/>
    </source>
</evidence>
<dbReference type="AlphaFoldDB" id="M1VH64"/>
<reference evidence="2 3" key="1">
    <citation type="journal article" date="2004" name="Nature">
        <title>Genome sequence of the ultrasmall unicellular red alga Cyanidioschyzon merolae 10D.</title>
        <authorList>
            <person name="Matsuzaki M."/>
            <person name="Misumi O."/>
            <person name="Shin-i T."/>
            <person name="Maruyama S."/>
            <person name="Takahara M."/>
            <person name="Miyagishima S."/>
            <person name="Mori T."/>
            <person name="Nishida K."/>
            <person name="Yagisawa F."/>
            <person name="Nishida K."/>
            <person name="Yoshida Y."/>
            <person name="Nishimura Y."/>
            <person name="Nakao S."/>
            <person name="Kobayashi T."/>
            <person name="Momoyama Y."/>
            <person name="Higashiyama T."/>
            <person name="Minoda A."/>
            <person name="Sano M."/>
            <person name="Nomoto H."/>
            <person name="Oishi K."/>
            <person name="Hayashi H."/>
            <person name="Ohta F."/>
            <person name="Nishizaka S."/>
            <person name="Haga S."/>
            <person name="Miura S."/>
            <person name="Morishita T."/>
            <person name="Kabeya Y."/>
            <person name="Terasawa K."/>
            <person name="Suzuki Y."/>
            <person name="Ishii Y."/>
            <person name="Asakawa S."/>
            <person name="Takano H."/>
            <person name="Ohta N."/>
            <person name="Kuroiwa H."/>
            <person name="Tanaka K."/>
            <person name="Shimizu N."/>
            <person name="Sugano S."/>
            <person name="Sato N."/>
            <person name="Nozaki H."/>
            <person name="Ogasawara N."/>
            <person name="Kohara Y."/>
            <person name="Kuroiwa T."/>
        </authorList>
    </citation>
    <scope>NUCLEOTIDE SEQUENCE [LARGE SCALE GENOMIC DNA]</scope>
    <source>
        <strain evidence="2 3">10D</strain>
    </source>
</reference>
<evidence type="ECO:0000313" key="3">
    <source>
        <dbReference type="Proteomes" id="UP000007014"/>
    </source>
</evidence>
<feature type="region of interest" description="Disordered" evidence="1">
    <location>
        <begin position="47"/>
        <end position="75"/>
    </location>
</feature>
<proteinExistence type="predicted"/>
<protein>
    <submittedName>
        <fullName evidence="2">Uncharacterized protein</fullName>
    </submittedName>
</protein>
<accession>M1VH64</accession>